<dbReference type="InterPro" id="IPR011043">
    <property type="entry name" value="Gal_Oxase/kelch_b-propeller"/>
</dbReference>
<evidence type="ECO:0000313" key="2">
    <source>
        <dbReference type="EMBL" id="PNY00211.1"/>
    </source>
</evidence>
<protein>
    <submittedName>
        <fullName evidence="2">F-box protein</fullName>
    </submittedName>
</protein>
<dbReference type="EMBL" id="ASHM01018645">
    <property type="protein sequence ID" value="PNY00211.1"/>
    <property type="molecule type" value="Genomic_DNA"/>
</dbReference>
<reference evidence="2 3" key="2">
    <citation type="journal article" date="2017" name="Front. Plant Sci.">
        <title>Gene Classification and Mining of Molecular Markers Useful in Red Clover (Trifolium pratense) Breeding.</title>
        <authorList>
            <person name="Istvanek J."/>
            <person name="Dluhosova J."/>
            <person name="Dluhos P."/>
            <person name="Patkova L."/>
            <person name="Nedelnik J."/>
            <person name="Repkova J."/>
        </authorList>
    </citation>
    <scope>NUCLEOTIDE SEQUENCE [LARGE SCALE GENOMIC DNA]</scope>
    <source>
        <strain evidence="3">cv. Tatra</strain>
        <tissue evidence="2">Young leaves</tissue>
    </source>
</reference>
<dbReference type="Pfam" id="PF03478">
    <property type="entry name" value="Beta-prop_KIB1-4"/>
    <property type="match status" value="1"/>
</dbReference>
<evidence type="ECO:0000313" key="3">
    <source>
        <dbReference type="Proteomes" id="UP000236291"/>
    </source>
</evidence>
<feature type="domain" description="KIB1-4 beta-propeller" evidence="1">
    <location>
        <begin position="251"/>
        <end position="489"/>
    </location>
</feature>
<gene>
    <name evidence="2" type="ORF">L195_g023487</name>
</gene>
<dbReference type="PANTHER" id="PTHR33127">
    <property type="entry name" value="TRANSMEMBRANE PROTEIN"/>
    <property type="match status" value="1"/>
</dbReference>
<dbReference type="InterPro" id="IPR005174">
    <property type="entry name" value="KIB1-4_b-propeller"/>
</dbReference>
<dbReference type="PANTHER" id="PTHR33127:SF5">
    <property type="entry name" value="TRANSMEMBRANE PROTEIN"/>
    <property type="match status" value="1"/>
</dbReference>
<sequence>MAETQRNRNPWQRNRLQSPVPAAISLLPSPSCSLRPAANSIQRNTCSSNRVAHMMEEERKPWLVYYSDSAFACEAINPEIEGGRVYIALKNCNFVYIYNIEDKSLATSQHFSNLSKTPTHSLWFMPETRMPGPLKEELGKAHQVRQREGISEVVHSKDTEDKAHNGLSLPRDVFDAISKCINNVLDYLNFRASNKLIRLVAPPIQWRSSSSMSMSRFDDLSTCPLFAFSQKNKVFTFVHPKHGLEYKSIIKFPQDLHPLFNLEICCSKDGWLLLVGFQVNYQVFFNPFTKEVLPLPFGNKQILNIRGFGMSHSPTSNECVTVELIKLSKMATEAYVHHLQEGQCHRIEIEDGQFPLFNTNPTFHNGLFYYLGVTGKLAVIEVKGEVVSWKILEKPPQALQVPCSGHLNNFLVECDGNLLAVFESPFAKGVKVFKLNEDTMTWMKVESLENHMLFVGKTSFSAVANILGMENKIYFNRFYGDSVVFYSLETNNYHTFKNDEVVNFDHVREQLNGSWIQPRWHQI</sequence>
<accession>A0A2K3NB03</accession>
<organism evidence="2 3">
    <name type="scientific">Trifolium pratense</name>
    <name type="common">Red clover</name>
    <dbReference type="NCBI Taxonomy" id="57577"/>
    <lineage>
        <taxon>Eukaryota</taxon>
        <taxon>Viridiplantae</taxon>
        <taxon>Streptophyta</taxon>
        <taxon>Embryophyta</taxon>
        <taxon>Tracheophyta</taxon>
        <taxon>Spermatophyta</taxon>
        <taxon>Magnoliopsida</taxon>
        <taxon>eudicotyledons</taxon>
        <taxon>Gunneridae</taxon>
        <taxon>Pentapetalae</taxon>
        <taxon>rosids</taxon>
        <taxon>fabids</taxon>
        <taxon>Fabales</taxon>
        <taxon>Fabaceae</taxon>
        <taxon>Papilionoideae</taxon>
        <taxon>50 kb inversion clade</taxon>
        <taxon>NPAAA clade</taxon>
        <taxon>Hologalegina</taxon>
        <taxon>IRL clade</taxon>
        <taxon>Trifolieae</taxon>
        <taxon>Trifolium</taxon>
    </lineage>
</organism>
<name>A0A2K3NB03_TRIPR</name>
<reference evidence="2 3" key="1">
    <citation type="journal article" date="2014" name="Am. J. Bot.">
        <title>Genome assembly and annotation for red clover (Trifolium pratense; Fabaceae).</title>
        <authorList>
            <person name="Istvanek J."/>
            <person name="Jaros M."/>
            <person name="Krenek A."/>
            <person name="Repkova J."/>
        </authorList>
    </citation>
    <scope>NUCLEOTIDE SEQUENCE [LARGE SCALE GENOMIC DNA]</scope>
    <source>
        <strain evidence="3">cv. Tatra</strain>
        <tissue evidence="2">Young leaves</tissue>
    </source>
</reference>
<proteinExistence type="predicted"/>
<dbReference type="AlphaFoldDB" id="A0A2K3NB03"/>
<dbReference type="SUPFAM" id="SSF50965">
    <property type="entry name" value="Galactose oxidase, central domain"/>
    <property type="match status" value="1"/>
</dbReference>
<dbReference type="Proteomes" id="UP000236291">
    <property type="component" value="Unassembled WGS sequence"/>
</dbReference>
<comment type="caution">
    <text evidence="2">The sequence shown here is derived from an EMBL/GenBank/DDBJ whole genome shotgun (WGS) entry which is preliminary data.</text>
</comment>
<evidence type="ECO:0000259" key="1">
    <source>
        <dbReference type="Pfam" id="PF03478"/>
    </source>
</evidence>